<protein>
    <recommendedName>
        <fullName evidence="5">Ubiquinone biosynthesis O-methyltransferase, mitochondrial</fullName>
    </recommendedName>
    <alternativeName>
        <fullName evidence="5">3-demethylubiquinol 3-O-methyltransferase</fullName>
        <ecNumber evidence="5">2.1.1.64</ecNumber>
    </alternativeName>
    <alternativeName>
        <fullName evidence="5">3-demethylubiquinone 3-O-methyltransferase</fullName>
        <ecNumber evidence="5">2.1.1.-</ecNumber>
    </alternativeName>
    <alternativeName>
        <fullName evidence="5">Polyprenyldihydroxybenzoate methyltransferase</fullName>
        <ecNumber evidence="5">2.1.1.114</ecNumber>
    </alternativeName>
</protein>
<organism evidence="6 7">
    <name type="scientific">Cylindrobasidium torrendii FP15055 ss-10</name>
    <dbReference type="NCBI Taxonomy" id="1314674"/>
    <lineage>
        <taxon>Eukaryota</taxon>
        <taxon>Fungi</taxon>
        <taxon>Dikarya</taxon>
        <taxon>Basidiomycota</taxon>
        <taxon>Agaricomycotina</taxon>
        <taxon>Agaricomycetes</taxon>
        <taxon>Agaricomycetidae</taxon>
        <taxon>Agaricales</taxon>
        <taxon>Marasmiineae</taxon>
        <taxon>Physalacriaceae</taxon>
        <taxon>Cylindrobasidium</taxon>
    </lineage>
</organism>
<keyword evidence="5" id="KW-0999">Mitochondrion inner membrane</keyword>
<feature type="binding site" evidence="5">
    <location>
        <position position="136"/>
    </location>
    <ligand>
        <name>Mg(2+)</name>
        <dbReference type="ChEBI" id="CHEBI:18420"/>
    </ligand>
</feature>
<feature type="binding site" evidence="5">
    <location>
        <position position="135"/>
    </location>
    <ligand>
        <name>S-adenosyl-L-methionine</name>
        <dbReference type="ChEBI" id="CHEBI:59789"/>
    </ligand>
</feature>
<comment type="cofactor">
    <cofactor evidence="5">
        <name>Mg(2+)</name>
        <dbReference type="ChEBI" id="CHEBI:18420"/>
    </cofactor>
</comment>
<evidence type="ECO:0000313" key="6">
    <source>
        <dbReference type="EMBL" id="KIY62941.1"/>
    </source>
</evidence>
<dbReference type="CDD" id="cd02440">
    <property type="entry name" value="AdoMet_MTases"/>
    <property type="match status" value="1"/>
</dbReference>
<feature type="binding site" evidence="5">
    <location>
        <position position="43"/>
    </location>
    <ligand>
        <name>S-adenosyl-L-methionine</name>
        <dbReference type="ChEBI" id="CHEBI:59789"/>
    </ligand>
</feature>
<comment type="similarity">
    <text evidence="5">Belongs to the class I-like SAM-binding methyltransferase superfamily. UbiG/COQ3 family.</text>
</comment>
<dbReference type="OrthoDB" id="3265906at2759"/>
<accession>A0A0D7B093</accession>
<dbReference type="SUPFAM" id="SSF53335">
    <property type="entry name" value="S-adenosyl-L-methionine-dependent methyltransferases"/>
    <property type="match status" value="1"/>
</dbReference>
<comment type="subcellular location">
    <subcellularLocation>
        <location evidence="5">Mitochondrion inner membrane</location>
        <topology evidence="5">Peripheral membrane protein</topology>
        <orientation evidence="5">Matrix side</orientation>
    </subcellularLocation>
</comment>
<keyword evidence="3 5" id="KW-0831">Ubiquinone biosynthesis</keyword>
<evidence type="ECO:0000256" key="1">
    <source>
        <dbReference type="ARBA" id="ARBA00022603"/>
    </source>
</evidence>
<dbReference type="STRING" id="1314674.A0A0D7B093"/>
<keyword evidence="5" id="KW-0479">Metal-binding</keyword>
<evidence type="ECO:0000256" key="5">
    <source>
        <dbReference type="HAMAP-Rule" id="MF_03190"/>
    </source>
</evidence>
<dbReference type="EC" id="2.1.1.-" evidence="5"/>
<reference evidence="6 7" key="1">
    <citation type="journal article" date="2015" name="Fungal Genet. Biol.">
        <title>Evolution of novel wood decay mechanisms in Agaricales revealed by the genome sequences of Fistulina hepatica and Cylindrobasidium torrendii.</title>
        <authorList>
            <person name="Floudas D."/>
            <person name="Held B.W."/>
            <person name="Riley R."/>
            <person name="Nagy L.G."/>
            <person name="Koehler G."/>
            <person name="Ransdell A.S."/>
            <person name="Younus H."/>
            <person name="Chow J."/>
            <person name="Chiniquy J."/>
            <person name="Lipzen A."/>
            <person name="Tritt A."/>
            <person name="Sun H."/>
            <person name="Haridas S."/>
            <person name="LaButti K."/>
            <person name="Ohm R.A."/>
            <person name="Kues U."/>
            <person name="Blanchette R.A."/>
            <person name="Grigoriev I.V."/>
            <person name="Minto R.E."/>
            <person name="Hibbett D.S."/>
        </authorList>
    </citation>
    <scope>NUCLEOTIDE SEQUENCE [LARGE SCALE GENOMIC DNA]</scope>
    <source>
        <strain evidence="6 7">FP15055 ss-10</strain>
    </source>
</reference>
<keyword evidence="5" id="KW-0472">Membrane</keyword>
<dbReference type="AlphaFoldDB" id="A0A0D7B093"/>
<dbReference type="GO" id="GO:0120537">
    <property type="term" value="F:3-demethylubiquinone 3-O-methyltransferase activity"/>
    <property type="evidence" value="ECO:0007669"/>
    <property type="project" value="RHEA"/>
</dbReference>
<evidence type="ECO:0000256" key="4">
    <source>
        <dbReference type="ARBA" id="ARBA00022691"/>
    </source>
</evidence>
<evidence type="ECO:0000256" key="2">
    <source>
        <dbReference type="ARBA" id="ARBA00022679"/>
    </source>
</evidence>
<dbReference type="InterPro" id="IPR029063">
    <property type="entry name" value="SAM-dependent_MTases_sf"/>
</dbReference>
<dbReference type="Pfam" id="PF13489">
    <property type="entry name" value="Methyltransf_23"/>
    <property type="match status" value="1"/>
</dbReference>
<keyword evidence="6" id="KW-0830">Ubiquinone</keyword>
<dbReference type="NCBIfam" id="TIGR01983">
    <property type="entry name" value="UbiG"/>
    <property type="match status" value="1"/>
</dbReference>
<feature type="binding site" evidence="5">
    <location>
        <position position="68"/>
    </location>
    <ligand>
        <name>S-adenosyl-L-methionine</name>
        <dbReference type="ChEBI" id="CHEBI:59789"/>
    </ligand>
</feature>
<dbReference type="Gene3D" id="3.40.50.150">
    <property type="entry name" value="Vaccinia Virus protein VP39"/>
    <property type="match status" value="1"/>
</dbReference>
<keyword evidence="2 5" id="KW-0808">Transferase</keyword>
<dbReference type="EMBL" id="KN880735">
    <property type="protein sequence ID" value="KIY62941.1"/>
    <property type="molecule type" value="Genomic_DNA"/>
</dbReference>
<dbReference type="GO" id="GO:0046872">
    <property type="term" value="F:metal ion binding"/>
    <property type="evidence" value="ECO:0007669"/>
    <property type="project" value="UniProtKB-KW"/>
</dbReference>
<keyword evidence="5" id="KW-0496">Mitochondrion</keyword>
<dbReference type="Proteomes" id="UP000054007">
    <property type="component" value="Unassembled WGS sequence"/>
</dbReference>
<keyword evidence="5" id="KW-0460">Magnesium</keyword>
<dbReference type="EC" id="2.1.1.114" evidence="5"/>
<keyword evidence="1 5" id="KW-0489">Methyltransferase</keyword>
<name>A0A0D7B093_9AGAR</name>
<proteinExistence type="inferred from homology"/>
<dbReference type="GO" id="GO:0061542">
    <property type="term" value="F:3-demethylubiquinol 3-O-methyltransferase activity"/>
    <property type="evidence" value="ECO:0007669"/>
    <property type="project" value="UniProtKB-UniRule"/>
</dbReference>
<keyword evidence="4 5" id="KW-0949">S-adenosyl-L-methionine</keyword>
<dbReference type="InterPro" id="IPR010233">
    <property type="entry name" value="UbiG_MeTrfase"/>
</dbReference>
<comment type="catalytic activity">
    <reaction evidence="5">
        <text>a 3,4-dihydroxy-5-(all-trans-polyprenyl)benzoate + S-adenosyl-L-methionine = a 4-hydroxy-3-methoxy-5-(all-trans-polyprenyl)benzoate + S-adenosyl-L-homocysteine + H(+)</text>
        <dbReference type="Rhea" id="RHEA:44452"/>
        <dbReference type="Rhea" id="RHEA-COMP:10930"/>
        <dbReference type="Rhea" id="RHEA-COMP:10931"/>
        <dbReference type="ChEBI" id="CHEBI:15378"/>
        <dbReference type="ChEBI" id="CHEBI:57856"/>
        <dbReference type="ChEBI" id="CHEBI:59789"/>
        <dbReference type="ChEBI" id="CHEBI:64694"/>
        <dbReference type="ChEBI" id="CHEBI:84443"/>
        <dbReference type="EC" id="2.1.1.114"/>
    </reaction>
</comment>
<keyword evidence="7" id="KW-1185">Reference proteome</keyword>
<dbReference type="GO" id="GO:0032259">
    <property type="term" value="P:methylation"/>
    <property type="evidence" value="ECO:0007669"/>
    <property type="project" value="UniProtKB-KW"/>
</dbReference>
<dbReference type="GO" id="GO:0010420">
    <property type="term" value="F:polyprenyldihydroxybenzoate methyltransferase activity"/>
    <property type="evidence" value="ECO:0007669"/>
    <property type="project" value="UniProtKB-UniRule"/>
</dbReference>
<comment type="catalytic activity">
    <reaction evidence="5">
        <text>a 3-demethylubiquinol + S-adenosyl-L-methionine = a ubiquinol + S-adenosyl-L-homocysteine + H(+)</text>
        <dbReference type="Rhea" id="RHEA:44380"/>
        <dbReference type="Rhea" id="RHEA-COMP:9566"/>
        <dbReference type="Rhea" id="RHEA-COMP:10914"/>
        <dbReference type="ChEBI" id="CHEBI:15378"/>
        <dbReference type="ChEBI" id="CHEBI:17976"/>
        <dbReference type="ChEBI" id="CHEBI:57856"/>
        <dbReference type="ChEBI" id="CHEBI:59789"/>
        <dbReference type="ChEBI" id="CHEBI:84422"/>
        <dbReference type="EC" id="2.1.1.64"/>
    </reaction>
</comment>
<gene>
    <name evidence="5" type="primary">COQ3</name>
    <name evidence="6" type="ORF">CYLTODRAFT_382967</name>
</gene>
<dbReference type="HAMAP" id="MF_00472">
    <property type="entry name" value="UbiG"/>
    <property type="match status" value="1"/>
</dbReference>
<evidence type="ECO:0000256" key="3">
    <source>
        <dbReference type="ARBA" id="ARBA00022688"/>
    </source>
</evidence>
<dbReference type="PANTHER" id="PTHR43464:SF19">
    <property type="entry name" value="UBIQUINONE BIOSYNTHESIS O-METHYLTRANSFERASE, MITOCHONDRIAL"/>
    <property type="match status" value="1"/>
</dbReference>
<dbReference type="EC" id="2.1.1.64" evidence="5"/>
<sequence>MLPTRILRSTVNAAEIAHFSRLSEHWWDERGEFAFLHKMNPVRTQFIREKLCNEFETPLKGLNVLDVGCGGGLMSESLARLGARTLGIDASEQNINIARHHAGMDYKLRDTLTYQHTAAETLLAAQKQYDVVCSMEVIEHVDNPTLFLETLMSLVKPSGHLFLSTMARTPLAYFLTIFMAENVLRKVAPGTHHWSKYINPEELLDFFQEKGWTSSAKPTRTEAEVRGLIFNPLSSNWTLAGRDAFGSTSCNYMFWVRKPVNA</sequence>
<evidence type="ECO:0000313" key="7">
    <source>
        <dbReference type="Proteomes" id="UP000054007"/>
    </source>
</evidence>
<comment type="function">
    <text evidence="5">O-methyltransferase required for two non-consecutive steps during ubiquinone biosynthesis. Catalyzes the 2 O-methylation of 3,4-dihydroxy-5-(all-trans-polyprenyl)benzoic acid into 4-hydroxy-3-methoxy-5-(all-trans-polyprenyl)benzoic acid. Also catalyzes the last step of ubiquinone biosynthesis by mediating methylation of 3-demethylubiquinone into ubiquinone. Also able to mediate the methylation of 3-demethylubiquinol into ubiquinol.</text>
</comment>
<feature type="binding site" evidence="5">
    <location>
        <position position="140"/>
    </location>
    <ligand>
        <name>Mg(2+)</name>
        <dbReference type="ChEBI" id="CHEBI:18420"/>
    </ligand>
</feature>
<feature type="binding site" evidence="5">
    <location>
        <position position="89"/>
    </location>
    <ligand>
        <name>S-adenosyl-L-methionine</name>
        <dbReference type="ChEBI" id="CHEBI:59789"/>
    </ligand>
</feature>
<comment type="pathway">
    <text evidence="5">Cofactor biosynthesis; ubiquinone biosynthesis.</text>
</comment>
<dbReference type="UniPathway" id="UPA00232"/>
<comment type="subunit">
    <text evidence="5">Component of a multi-subunit COQ enzyme complex, composed of at least COQ3, COQ4, COQ5, COQ6, COQ7 and COQ9.</text>
</comment>
<comment type="catalytic activity">
    <reaction evidence="5">
        <text>a 3-demethylubiquinone + S-adenosyl-L-methionine = a ubiquinone + S-adenosyl-L-homocysteine</text>
        <dbReference type="Rhea" id="RHEA:81215"/>
        <dbReference type="Rhea" id="RHEA-COMP:9565"/>
        <dbReference type="Rhea" id="RHEA-COMP:19654"/>
        <dbReference type="ChEBI" id="CHEBI:16389"/>
        <dbReference type="ChEBI" id="CHEBI:57856"/>
        <dbReference type="ChEBI" id="CHEBI:59789"/>
        <dbReference type="ChEBI" id="CHEBI:231825"/>
    </reaction>
</comment>
<dbReference type="GO" id="GO:0031314">
    <property type="term" value="C:extrinsic component of mitochondrial inner membrane"/>
    <property type="evidence" value="ECO:0007669"/>
    <property type="project" value="UniProtKB-UniRule"/>
</dbReference>
<feature type="binding site" evidence="5">
    <location>
        <position position="139"/>
    </location>
    <ligand>
        <name>Mg(2+)</name>
        <dbReference type="ChEBI" id="CHEBI:18420"/>
    </ligand>
</feature>
<dbReference type="PANTHER" id="PTHR43464">
    <property type="entry name" value="METHYLTRANSFERASE"/>
    <property type="match status" value="1"/>
</dbReference>